<organism evidence="1">
    <name type="scientific">Salmonella phage vB_SEnST11_KE23</name>
    <dbReference type="NCBI Taxonomy" id="3161174"/>
    <lineage>
        <taxon>Viruses</taxon>
        <taxon>Duplodnaviria</taxon>
        <taxon>Heunggongvirae</taxon>
        <taxon>Uroviricota</taxon>
        <taxon>Caudoviricetes</taxon>
        <taxon>Vequintavirinae</taxon>
        <taxon>Seunavirus</taxon>
    </lineage>
</organism>
<accession>A0AAU8GGI5</accession>
<sequence>MSRFREKLNQSYCLVKVDRKGWVLAKKTGKRIYVTGPDGEIRYICTTDDTDQFKHLTESLEYESRKSLSVGDTVKLDNFGLFYVVDAGYRGDDGDVKYLIAR</sequence>
<name>A0AAU8GGI5_9CAUD</name>
<gene>
    <name evidence="1" type="ORF">YRYPWZST_CDS0257</name>
</gene>
<dbReference type="EMBL" id="PP856722">
    <property type="protein sequence ID" value="XCH40658.1"/>
    <property type="molecule type" value="Genomic_DNA"/>
</dbReference>
<evidence type="ECO:0000313" key="1">
    <source>
        <dbReference type="EMBL" id="XCH40658.1"/>
    </source>
</evidence>
<protein>
    <submittedName>
        <fullName evidence="1">Uncharacterized protein</fullName>
    </submittedName>
</protein>
<proteinExistence type="predicted"/>
<reference evidence="1" key="1">
    <citation type="submission" date="2024-05" db="EMBL/GenBank/DDBJ databases">
        <authorList>
            <person name="Mugo M.M."/>
            <person name="Musyoki A.M."/>
            <person name="Makumi A.M."/>
            <person name="Mutai I."/>
            <person name="Drechsel O."/>
            <person name="Kering K.K."/>
            <person name="Muturi P."/>
            <person name="Mbae C.K."/>
            <person name="Kariuki S.M."/>
        </authorList>
    </citation>
    <scope>NUCLEOTIDE SEQUENCE</scope>
</reference>